<feature type="domain" description="Zn(2)-C6 fungal-type" evidence="2">
    <location>
        <begin position="97"/>
        <end position="131"/>
    </location>
</feature>
<keyword evidence="1" id="KW-0539">Nucleus</keyword>
<evidence type="ECO:0000313" key="4">
    <source>
        <dbReference type="Proteomes" id="UP000760494"/>
    </source>
</evidence>
<dbReference type="EMBL" id="CABFJX010000391">
    <property type="protein sequence ID" value="VTT78178.1"/>
    <property type="molecule type" value="Genomic_DNA"/>
</dbReference>
<accession>A0A9Q9UEG2</accession>
<proteinExistence type="predicted"/>
<dbReference type="Proteomes" id="UP000760494">
    <property type="component" value="Unassembled WGS sequence"/>
</dbReference>
<dbReference type="AlphaFoldDB" id="A0A9Q9UEG2"/>
<dbReference type="GO" id="GO:0000981">
    <property type="term" value="F:DNA-binding transcription factor activity, RNA polymerase II-specific"/>
    <property type="evidence" value="ECO:0007669"/>
    <property type="project" value="InterPro"/>
</dbReference>
<dbReference type="PROSITE" id="PS50048">
    <property type="entry name" value="ZN2_CY6_FUNGAL_2"/>
    <property type="match status" value="1"/>
</dbReference>
<dbReference type="Pfam" id="PF00172">
    <property type="entry name" value="Zn_clus"/>
    <property type="match status" value="1"/>
</dbReference>
<organism evidence="3 4">
    <name type="scientific">Fusarium fujikuroi</name>
    <name type="common">Bakanae and foot rot disease fungus</name>
    <name type="synonym">Gibberella fujikuroi</name>
    <dbReference type="NCBI Taxonomy" id="5127"/>
    <lineage>
        <taxon>Eukaryota</taxon>
        <taxon>Fungi</taxon>
        <taxon>Dikarya</taxon>
        <taxon>Ascomycota</taxon>
        <taxon>Pezizomycotina</taxon>
        <taxon>Sordariomycetes</taxon>
        <taxon>Hypocreomycetidae</taxon>
        <taxon>Hypocreales</taxon>
        <taxon>Nectriaceae</taxon>
        <taxon>Fusarium</taxon>
        <taxon>Fusarium fujikuroi species complex</taxon>
    </lineage>
</organism>
<reference evidence="3" key="1">
    <citation type="submission" date="2019-05" db="EMBL/GenBank/DDBJ databases">
        <authorList>
            <person name="Piombo E."/>
        </authorList>
    </citation>
    <scope>NUCLEOTIDE SEQUENCE</scope>
    <source>
        <strain evidence="3">C2S</strain>
    </source>
</reference>
<gene>
    <name evidence="3" type="ORF">C2S_10897</name>
</gene>
<dbReference type="InterPro" id="IPR036864">
    <property type="entry name" value="Zn2-C6_fun-type_DNA-bd_sf"/>
</dbReference>
<evidence type="ECO:0000313" key="3">
    <source>
        <dbReference type="EMBL" id="VTT78178.1"/>
    </source>
</evidence>
<protein>
    <recommendedName>
        <fullName evidence="2">Zn(2)-C6 fungal-type domain-containing protein</fullName>
    </recommendedName>
</protein>
<name>A0A9Q9UEG2_FUSFU</name>
<evidence type="ECO:0000259" key="2">
    <source>
        <dbReference type="PROSITE" id="PS50048"/>
    </source>
</evidence>
<comment type="caution">
    <text evidence="3">The sequence shown here is derived from an EMBL/GenBank/DDBJ whole genome shotgun (WGS) entry which is preliminary data.</text>
</comment>
<dbReference type="PROSITE" id="PS00463">
    <property type="entry name" value="ZN2_CY6_FUNGAL_1"/>
    <property type="match status" value="1"/>
</dbReference>
<evidence type="ECO:0000256" key="1">
    <source>
        <dbReference type="ARBA" id="ARBA00023242"/>
    </source>
</evidence>
<dbReference type="Gene3D" id="4.10.240.10">
    <property type="entry name" value="Zn(2)-C6 fungal-type DNA-binding domain"/>
    <property type="match status" value="1"/>
</dbReference>
<dbReference type="SMART" id="SM00066">
    <property type="entry name" value="GAL4"/>
    <property type="match status" value="1"/>
</dbReference>
<dbReference type="CDD" id="cd00067">
    <property type="entry name" value="GAL4"/>
    <property type="match status" value="1"/>
</dbReference>
<dbReference type="InterPro" id="IPR001138">
    <property type="entry name" value="Zn2Cys6_DnaBD"/>
</dbReference>
<dbReference type="GO" id="GO:0008270">
    <property type="term" value="F:zinc ion binding"/>
    <property type="evidence" value="ECO:0007669"/>
    <property type="project" value="InterPro"/>
</dbReference>
<dbReference type="SUPFAM" id="SSF57701">
    <property type="entry name" value="Zn2/Cys6 DNA-binding domain"/>
    <property type="match status" value="1"/>
</dbReference>
<sequence>MSSYDPTSYPHDNDIEMTQRGFDFSQDLSPHSNFTPNALASNGIQPSDYDFQLNSFHTVGPSSIAQFQMEFHEGLQEAEEYNGNSGLKLGYKRASVACRQCRYRKIRCIASSSDARGRCTNCVRLQKDCSSYLTNQSSAESGAPKRVARNVPITDESLSITGLSDLCFNTLQSPGASNQPLNPPEMWSTISGAPMNTGIPWTASFSTASVNNEQLSLNMRSHTLPEWEDSSLSQVLLTDAQEFDCSQGVSCLEGYSSEVSTLAPISRSPLSSALQYQGDPSATWNSDSYSIVSLPMGGSSESANINNPIIGTNEADFDVYTSVSTDQLFPPAVNYTAQGRTQSLPYAEYTSDRCME</sequence>